<dbReference type="EMBL" id="AF321000">
    <property type="protein sequence ID" value="AAG59819.1"/>
    <property type="molecule type" value="Genomic_DNA"/>
</dbReference>
<dbReference type="PDBsum" id="1TY2"/>
<keyword evidence="2" id="KW-0800">Toxin</keyword>
<evidence type="ECO:0000256" key="4">
    <source>
        <dbReference type="ARBA" id="ARBA00023026"/>
    </source>
</evidence>
<reference evidence="11 12" key="4">
    <citation type="journal article" date="2004" name="J. Biol. Chem.">
        <title>Crystallographic and mutational data show that the streptococcal pyrogenic exotoxin J can use a common binding surface for T-cell receptor binding and dimerization.</title>
        <authorList>
            <person name="Baker H.M."/>
            <person name="Proft T."/>
            <person name="Webb P.D."/>
            <person name="Arcus V.L."/>
            <person name="Fraser J.D."/>
            <person name="Baker E.N."/>
        </authorList>
    </citation>
    <scope>X-RAY CRYSTALLOGRAPHY (1.75 ANGSTROMS) OF 22-232 IN COMPLEX WITH ZN(2+)</scope>
</reference>
<name>Q7BAE3_STRPY</name>
<feature type="domain" description="Staphylococcal/Streptococcal toxin beta-grasp" evidence="6">
    <location>
        <begin position="124"/>
        <end position="229"/>
    </location>
</feature>
<dbReference type="InterPro" id="IPR008992">
    <property type="entry name" value="Enterotoxin"/>
</dbReference>
<dbReference type="PATRIC" id="fig|1314.191.peg.377"/>
<dbReference type="InterPro" id="IPR016091">
    <property type="entry name" value="SuperAg_toxin_C"/>
</dbReference>
<feature type="binding site" evidence="12">
    <location>
        <position position="224"/>
    </location>
    <ligand>
        <name>Zn(2+)</name>
        <dbReference type="ChEBI" id="CHEBI:29105"/>
    </ligand>
</feature>
<feature type="domain" description="Staphylococcal/Streptococcal toxin OB-fold" evidence="5">
    <location>
        <begin position="35"/>
        <end position="113"/>
    </location>
</feature>
<protein>
    <submittedName>
        <fullName evidence="7 8">Exotoxin J</fullName>
    </submittedName>
    <submittedName>
        <fullName evidence="9">Exotoxin SpeJ</fullName>
    </submittedName>
</protein>
<sequence precursor="true">MKRIIKTIILVIIIFHGYGSVKSDSENIKDVKLQLNYAYEIIPVDYTNCNIDYLTTHDFYIDISSYKKKNFSVDSEVESYITTKFTKNQKVNIFGLPYIFTRYDVYYIYGGVTPSVNSNSENSKIVGNLLIDGVQQKTLINPIKIDKPIFTIQEFDFKIRQYLMQTYKIYDPNSPYIKGQLEIAINGNKHESFNLYDATSSSTRSDIFKKYKDNKTINMKDFSHFDIYLWTK</sequence>
<dbReference type="InterPro" id="IPR006173">
    <property type="entry name" value="Staph_tox_OB"/>
</dbReference>
<dbReference type="EMBL" id="AF438523">
    <property type="protein sequence ID" value="AAL31570.1"/>
    <property type="molecule type" value="Genomic_DNA"/>
</dbReference>
<evidence type="ECO:0007829" key="11">
    <source>
        <dbReference type="PDB" id="1TY0"/>
    </source>
</evidence>
<dbReference type="RefSeq" id="WP_010921949.1">
    <property type="nucleotide sequence ID" value="NZ_AP019548.1"/>
</dbReference>
<evidence type="ECO:0000259" key="6">
    <source>
        <dbReference type="Pfam" id="PF02876"/>
    </source>
</evidence>
<dbReference type="InterPro" id="IPR013307">
    <property type="entry name" value="Superantigen_bac"/>
</dbReference>
<gene>
    <name evidence="8" type="primary">speJ</name>
    <name evidence="9" type="ORF">SP119_0339</name>
</gene>
<evidence type="ECO:0000259" key="5">
    <source>
        <dbReference type="Pfam" id="PF01123"/>
    </source>
</evidence>
<dbReference type="PDB" id="1TY0">
    <property type="method" value="X-ray"/>
    <property type="resolution" value="1.75 A"/>
    <property type="chains" value="A/B/C=22-232"/>
</dbReference>
<evidence type="ECO:0000313" key="8">
    <source>
        <dbReference type="EMBL" id="AAL31570.1"/>
    </source>
</evidence>
<dbReference type="AlphaFoldDB" id="Q7BAE3"/>
<dbReference type="SMR" id="Q7BAE3"/>
<evidence type="ECO:0000313" key="9">
    <source>
        <dbReference type="EMBL" id="VDC38617.1"/>
    </source>
</evidence>
<proteinExistence type="evidence at protein level"/>
<dbReference type="PDB" id="1TY2">
    <property type="method" value="X-ray"/>
    <property type="resolution" value="2.00 A"/>
    <property type="chains" value="A/B/C=22-232"/>
</dbReference>
<dbReference type="InterPro" id="IPR006126">
    <property type="entry name" value="Staph/Strept_toxin_CS"/>
</dbReference>
<dbReference type="SUPFAM" id="SSF50203">
    <property type="entry name" value="Bacterial enterotoxins"/>
    <property type="match status" value="1"/>
</dbReference>
<feature type="binding site" evidence="12">
    <location>
        <position position="226"/>
    </location>
    <ligand>
        <name>Zn(2+)</name>
        <dbReference type="ChEBI" id="CHEBI:29105"/>
    </ligand>
</feature>
<dbReference type="Pfam" id="PF01123">
    <property type="entry name" value="Stap_Strp_toxin"/>
    <property type="match status" value="1"/>
</dbReference>
<reference evidence="8" key="3">
    <citation type="journal article" date="2001" name="J. Immunol.">
        <title>Immunological and biochemical characterization of streptococcal pyrogenic exotoxins I and J (SPE-I and SPE-J) from Streptococcus pyogenes.</title>
        <authorList>
            <person name="Proft T."/>
            <person name="Arcus V.L."/>
            <person name="Handley V."/>
            <person name="Baker E.N."/>
            <person name="Fraser J.D."/>
        </authorList>
    </citation>
    <scope>NUCLEOTIDE SEQUENCE</scope>
</reference>
<feature type="binding site" evidence="12">
    <location>
        <position position="190"/>
    </location>
    <ligand>
        <name>Zn(2+)</name>
        <dbReference type="ChEBI" id="CHEBI:29105"/>
    </ligand>
</feature>
<keyword evidence="4" id="KW-0843">Virulence</keyword>
<reference evidence="8" key="1">
    <citation type="journal article" date="1999" name="J. Exp. Med.">
        <title>Identification and characterization of novel superantigens from Streptococcus pyogenes.</title>
        <authorList>
            <person name="Proft T."/>
            <person name="Moffatt S.L."/>
            <person name="Berkahn C.J."/>
            <person name="Fraser J.D."/>
        </authorList>
    </citation>
    <scope>NUCLEOTIDE SEQUENCE</scope>
</reference>
<dbReference type="PDBsum" id="1TY0"/>
<evidence type="ECO:0000256" key="1">
    <source>
        <dbReference type="ARBA" id="ARBA00008401"/>
    </source>
</evidence>
<dbReference type="InterPro" id="IPR006123">
    <property type="entry name" value="Toxin_b-grasp_Staph/Strep"/>
</dbReference>
<reference evidence="9 10" key="5">
    <citation type="submission" date="2018-10" db="EMBL/GenBank/DDBJ databases">
        <authorList>
            <person name="Rosinski-Chupin I."/>
        </authorList>
    </citation>
    <scope>NUCLEOTIDE SEQUENCE [LARGE SCALE GENOMIC DNA]</scope>
    <source>
        <strain evidence="9 10">S119</strain>
    </source>
</reference>
<dbReference type="GO" id="GO:0046872">
    <property type="term" value="F:metal ion binding"/>
    <property type="evidence" value="ECO:0007669"/>
    <property type="project" value="UniProtKB-KW"/>
</dbReference>
<dbReference type="Gene3D" id="3.10.20.120">
    <property type="match status" value="1"/>
</dbReference>
<keyword evidence="3" id="KW-0732">Signal</keyword>
<dbReference type="Gene3D" id="2.40.50.110">
    <property type="match status" value="1"/>
</dbReference>
<reference evidence="7" key="2">
    <citation type="journal article" date="2001" name="Infect. Immun.">
        <title>Functional characterization of streptococcal pyrogenic exotoxin J, a novel superantigen.</title>
        <authorList>
            <person name="McCormick J.K."/>
            <person name="Pragman A.A."/>
            <person name="Stolpa J.C."/>
            <person name="Leung D.Y."/>
            <person name="Schlievert P.M."/>
        </authorList>
    </citation>
    <scope>NUCLEOTIDE SEQUENCE</scope>
</reference>
<evidence type="ECO:0000256" key="3">
    <source>
        <dbReference type="ARBA" id="ARBA00022729"/>
    </source>
</evidence>
<dbReference type="EMBL" id="LR031521">
    <property type="protein sequence ID" value="VDC38617.1"/>
    <property type="molecule type" value="Genomic_DNA"/>
</dbReference>
<dbReference type="GO" id="GO:0090729">
    <property type="term" value="F:toxin activity"/>
    <property type="evidence" value="ECO:0007669"/>
    <property type="project" value="UniProtKB-KW"/>
</dbReference>
<dbReference type="Proteomes" id="UP000274496">
    <property type="component" value="Chromosome"/>
</dbReference>
<dbReference type="GO" id="GO:0005576">
    <property type="term" value="C:extracellular region"/>
    <property type="evidence" value="ECO:0007669"/>
    <property type="project" value="InterPro"/>
</dbReference>
<dbReference type="PROSITE" id="PS00278">
    <property type="entry name" value="STAPH_STREP_TOXIN_2"/>
    <property type="match status" value="1"/>
</dbReference>
<evidence type="ECO:0000313" key="10">
    <source>
        <dbReference type="Proteomes" id="UP000274496"/>
    </source>
</evidence>
<dbReference type="SUPFAM" id="SSF54334">
    <property type="entry name" value="Superantigen toxins, C-terminal domain"/>
    <property type="match status" value="1"/>
</dbReference>
<dbReference type="PRINTS" id="PR01898">
    <property type="entry name" value="SAGSUPRFAMLY"/>
</dbReference>
<organism evidence="8">
    <name type="scientific">Streptococcus pyogenes</name>
    <dbReference type="NCBI Taxonomy" id="1314"/>
    <lineage>
        <taxon>Bacteria</taxon>
        <taxon>Bacillati</taxon>
        <taxon>Bacillota</taxon>
        <taxon>Bacilli</taxon>
        <taxon>Lactobacillales</taxon>
        <taxon>Streptococcaceae</taxon>
        <taxon>Streptococcus</taxon>
    </lineage>
</organism>
<keyword evidence="12" id="KW-0479">Metal-binding</keyword>
<comment type="similarity">
    <text evidence="1">Belongs to the staphylococcal/streptococcal toxin family.</text>
</comment>
<accession>Q7BAE3</accession>
<keyword evidence="11 12" id="KW-0002">3D-structure</keyword>
<keyword evidence="12" id="KW-0862">Zinc</keyword>
<evidence type="ECO:0000313" key="7">
    <source>
        <dbReference type="EMBL" id="AAG59819.1"/>
    </source>
</evidence>
<evidence type="ECO:0007829" key="12">
    <source>
        <dbReference type="PDB" id="1TY2"/>
    </source>
</evidence>
<dbReference type="Pfam" id="PF02876">
    <property type="entry name" value="Stap_Strp_tox_C"/>
    <property type="match status" value="1"/>
</dbReference>
<evidence type="ECO:0000256" key="2">
    <source>
        <dbReference type="ARBA" id="ARBA00022656"/>
    </source>
</evidence>